<dbReference type="EMBL" id="KB644415">
    <property type="protein sequence ID" value="EPS34658.1"/>
    <property type="molecule type" value="Genomic_DNA"/>
</dbReference>
<proteinExistence type="predicted"/>
<reference evidence="1 2" key="1">
    <citation type="journal article" date="2013" name="PLoS ONE">
        <title>Genomic and secretomic analyses reveal unique features of the lignocellulolytic enzyme system of Penicillium decumbens.</title>
        <authorList>
            <person name="Liu G."/>
            <person name="Zhang L."/>
            <person name="Wei X."/>
            <person name="Zou G."/>
            <person name="Qin Y."/>
            <person name="Ma L."/>
            <person name="Li J."/>
            <person name="Zheng H."/>
            <person name="Wang S."/>
            <person name="Wang C."/>
            <person name="Xun L."/>
            <person name="Zhao G.-P."/>
            <person name="Zhou Z."/>
            <person name="Qu Y."/>
        </authorList>
    </citation>
    <scope>NUCLEOTIDE SEQUENCE [LARGE SCALE GENOMIC DNA]</scope>
    <source>
        <strain evidence="2">114-2 / CGMCC 5302</strain>
    </source>
</reference>
<evidence type="ECO:0000313" key="1">
    <source>
        <dbReference type="EMBL" id="EPS34658.1"/>
    </source>
</evidence>
<name>S8B6V9_PENO1</name>
<dbReference type="AlphaFoldDB" id="S8B6V9"/>
<sequence length="100" mass="11281">MVAKINIVIRREYPAINANPPCCDNIISTKLECKLAVSALRWQPKKKKIKSRCPRQIAAKNVWHPPMLPAQSNQSDRIEDGPHRENAFHCKFCPAHPASG</sequence>
<organism evidence="1 2">
    <name type="scientific">Penicillium oxalicum (strain 114-2 / CGMCC 5302)</name>
    <name type="common">Penicillium decumbens</name>
    <dbReference type="NCBI Taxonomy" id="933388"/>
    <lineage>
        <taxon>Eukaryota</taxon>
        <taxon>Fungi</taxon>
        <taxon>Dikarya</taxon>
        <taxon>Ascomycota</taxon>
        <taxon>Pezizomycotina</taxon>
        <taxon>Eurotiomycetes</taxon>
        <taxon>Eurotiomycetidae</taxon>
        <taxon>Eurotiales</taxon>
        <taxon>Aspergillaceae</taxon>
        <taxon>Penicillium</taxon>
    </lineage>
</organism>
<protein>
    <submittedName>
        <fullName evidence="1">Uncharacterized protein</fullName>
    </submittedName>
</protein>
<dbReference type="Proteomes" id="UP000019376">
    <property type="component" value="Unassembled WGS sequence"/>
</dbReference>
<keyword evidence="2" id="KW-1185">Reference proteome</keyword>
<evidence type="ECO:0000313" key="2">
    <source>
        <dbReference type="Proteomes" id="UP000019376"/>
    </source>
</evidence>
<dbReference type="HOGENOM" id="CLU_2307029_0_0_1"/>
<accession>S8B6V9</accession>
<gene>
    <name evidence="1" type="ORF">PDE_09622</name>
</gene>